<dbReference type="Proteomes" id="UP000551758">
    <property type="component" value="Unassembled WGS sequence"/>
</dbReference>
<keyword evidence="3" id="KW-1185">Reference proteome</keyword>
<keyword evidence="1" id="KW-0812">Transmembrane</keyword>
<feature type="transmembrane region" description="Helical" evidence="1">
    <location>
        <begin position="82"/>
        <end position="106"/>
    </location>
</feature>
<evidence type="ECO:0000313" key="2">
    <source>
        <dbReference type="EMBL" id="KAF5928409.1"/>
    </source>
</evidence>
<evidence type="ECO:0000313" key="3">
    <source>
        <dbReference type="Proteomes" id="UP000551758"/>
    </source>
</evidence>
<proteinExistence type="predicted"/>
<keyword evidence="1" id="KW-1133">Transmembrane helix</keyword>
<feature type="non-terminal residue" evidence="2">
    <location>
        <position position="134"/>
    </location>
</feature>
<keyword evidence="1" id="KW-0472">Membrane</keyword>
<gene>
    <name evidence="2" type="ORF">HPG69_015014</name>
</gene>
<feature type="transmembrane region" description="Helical" evidence="1">
    <location>
        <begin position="45"/>
        <end position="62"/>
    </location>
</feature>
<comment type="caution">
    <text evidence="2">The sequence shown here is derived from an EMBL/GenBank/DDBJ whole genome shotgun (WGS) entry which is preliminary data.</text>
</comment>
<reference evidence="2 3" key="1">
    <citation type="journal article" date="2020" name="Mol. Biol. Evol.">
        <title>Interspecific Gene Flow and the Evolution of Specialization in Black and White Rhinoceros.</title>
        <authorList>
            <person name="Moodley Y."/>
            <person name="Westbury M.V."/>
            <person name="Russo I.M."/>
            <person name="Gopalakrishnan S."/>
            <person name="Rakotoarivelo A."/>
            <person name="Olsen R.A."/>
            <person name="Prost S."/>
            <person name="Tunstall T."/>
            <person name="Ryder O.A."/>
            <person name="Dalen L."/>
            <person name="Bruford M.W."/>
        </authorList>
    </citation>
    <scope>NUCLEOTIDE SEQUENCE [LARGE SCALE GENOMIC DNA]</scope>
    <source>
        <strain evidence="2">SBR-YM</strain>
        <tissue evidence="2">Skin</tissue>
    </source>
</reference>
<evidence type="ECO:0000256" key="1">
    <source>
        <dbReference type="SAM" id="Phobius"/>
    </source>
</evidence>
<feature type="non-terminal residue" evidence="2">
    <location>
        <position position="1"/>
    </location>
</feature>
<sequence>ISFTTDCVSKCLYSILIKDKANILRSVSNLQDPCLLQMNNSISGWPLTLVVLCLGFHDSIIIDRFVHDSSLILHSSISDTWLAGPMVIVSAVLTLFVILLFSVNIIKTIKKSPLFNKEKRPFLPILFKRLWSPM</sequence>
<protein>
    <submittedName>
        <fullName evidence="2">Uncharacterized protein</fullName>
    </submittedName>
</protein>
<name>A0A7J7FK36_DICBM</name>
<dbReference type="AlphaFoldDB" id="A0A7J7FK36"/>
<organism evidence="2 3">
    <name type="scientific">Diceros bicornis minor</name>
    <name type="common">South-central black rhinoceros</name>
    <dbReference type="NCBI Taxonomy" id="77932"/>
    <lineage>
        <taxon>Eukaryota</taxon>
        <taxon>Metazoa</taxon>
        <taxon>Chordata</taxon>
        <taxon>Craniata</taxon>
        <taxon>Vertebrata</taxon>
        <taxon>Euteleostomi</taxon>
        <taxon>Mammalia</taxon>
        <taxon>Eutheria</taxon>
        <taxon>Laurasiatheria</taxon>
        <taxon>Perissodactyla</taxon>
        <taxon>Rhinocerotidae</taxon>
        <taxon>Diceros</taxon>
    </lineage>
</organism>
<dbReference type="EMBL" id="JACDTQ010000370">
    <property type="protein sequence ID" value="KAF5928409.1"/>
    <property type="molecule type" value="Genomic_DNA"/>
</dbReference>
<accession>A0A7J7FK36</accession>